<evidence type="ECO:0000256" key="12">
    <source>
        <dbReference type="ARBA" id="ARBA00034000"/>
    </source>
</evidence>
<dbReference type="GO" id="GO:0008658">
    <property type="term" value="F:penicillin binding"/>
    <property type="evidence" value="ECO:0007669"/>
    <property type="project" value="InterPro"/>
</dbReference>
<keyword evidence="7" id="KW-0378">Hydrolase</keyword>
<name>A0A7C8L0V8_9BACI</name>
<comment type="similarity">
    <text evidence="2">In the N-terminal section; belongs to the glycosyltransferase 51 family.</text>
</comment>
<feature type="compositionally biased region" description="Low complexity" evidence="14">
    <location>
        <begin position="855"/>
        <end position="870"/>
    </location>
</feature>
<feature type="compositionally biased region" description="Low complexity" evidence="14">
    <location>
        <begin position="878"/>
        <end position="934"/>
    </location>
</feature>
<evidence type="ECO:0000256" key="15">
    <source>
        <dbReference type="SAM" id="Phobius"/>
    </source>
</evidence>
<keyword evidence="9" id="KW-0573">Peptidoglycan synthesis</keyword>
<reference evidence="17 18" key="1">
    <citation type="submission" date="2019-10" db="EMBL/GenBank/DDBJ databases">
        <title>Gracilibacillus sp. nov. isolated from rice seeds.</title>
        <authorList>
            <person name="He S."/>
        </authorList>
    </citation>
    <scope>NUCLEOTIDE SEQUENCE [LARGE SCALE GENOMIC DNA]</scope>
    <source>
        <strain evidence="17 18">TD8</strain>
    </source>
</reference>
<dbReference type="SUPFAM" id="SSF53955">
    <property type="entry name" value="Lysozyme-like"/>
    <property type="match status" value="1"/>
</dbReference>
<dbReference type="GO" id="GO:0030288">
    <property type="term" value="C:outer membrane-bounded periplasmic space"/>
    <property type="evidence" value="ECO:0007669"/>
    <property type="project" value="TreeGrafter"/>
</dbReference>
<dbReference type="InterPro" id="IPR012338">
    <property type="entry name" value="Beta-lactam/transpept-like"/>
</dbReference>
<evidence type="ECO:0000256" key="1">
    <source>
        <dbReference type="ARBA" id="ARBA00007090"/>
    </source>
</evidence>
<comment type="catalytic activity">
    <reaction evidence="13">
        <text>[GlcNAc-(1-&gt;4)-Mur2Ac(oyl-L-Ala-gamma-D-Glu-L-Lys-D-Ala-D-Ala)](n)-di-trans,octa-cis-undecaprenyl diphosphate + beta-D-GlcNAc-(1-&gt;4)-Mur2Ac(oyl-L-Ala-gamma-D-Glu-L-Lys-D-Ala-D-Ala)-di-trans,octa-cis-undecaprenyl diphosphate = [GlcNAc-(1-&gt;4)-Mur2Ac(oyl-L-Ala-gamma-D-Glu-L-Lys-D-Ala-D-Ala)](n+1)-di-trans,octa-cis-undecaprenyl diphosphate + di-trans,octa-cis-undecaprenyl diphosphate + H(+)</text>
        <dbReference type="Rhea" id="RHEA:23708"/>
        <dbReference type="Rhea" id="RHEA-COMP:9602"/>
        <dbReference type="Rhea" id="RHEA-COMP:9603"/>
        <dbReference type="ChEBI" id="CHEBI:15378"/>
        <dbReference type="ChEBI" id="CHEBI:58405"/>
        <dbReference type="ChEBI" id="CHEBI:60033"/>
        <dbReference type="ChEBI" id="CHEBI:78435"/>
        <dbReference type="EC" id="2.4.99.28"/>
    </reaction>
</comment>
<dbReference type="EMBL" id="WEID01000017">
    <property type="protein sequence ID" value="KAB8138449.1"/>
    <property type="molecule type" value="Genomic_DNA"/>
</dbReference>
<keyword evidence="15" id="KW-0812">Transmembrane</keyword>
<evidence type="ECO:0000256" key="8">
    <source>
        <dbReference type="ARBA" id="ARBA00022960"/>
    </source>
</evidence>
<evidence type="ECO:0000256" key="3">
    <source>
        <dbReference type="ARBA" id="ARBA00022645"/>
    </source>
</evidence>
<feature type="region of interest" description="Disordered" evidence="14">
    <location>
        <begin position="1"/>
        <end position="22"/>
    </location>
</feature>
<keyword evidence="5" id="KW-0328">Glycosyltransferase</keyword>
<keyword evidence="18" id="KW-1185">Reference proteome</keyword>
<evidence type="ECO:0000313" key="18">
    <source>
        <dbReference type="Proteomes" id="UP000480246"/>
    </source>
</evidence>
<dbReference type="GO" id="GO:0071555">
    <property type="term" value="P:cell wall organization"/>
    <property type="evidence" value="ECO:0007669"/>
    <property type="project" value="UniProtKB-KW"/>
</dbReference>
<dbReference type="Pfam" id="PF00905">
    <property type="entry name" value="Transpeptidase"/>
    <property type="match status" value="1"/>
</dbReference>
<keyword evidence="15" id="KW-0472">Membrane</keyword>
<dbReference type="FunFam" id="1.10.3810.10:FF:000001">
    <property type="entry name" value="Penicillin-binding protein 1A"/>
    <property type="match status" value="1"/>
</dbReference>
<dbReference type="PANTHER" id="PTHR32282">
    <property type="entry name" value="BINDING PROTEIN TRANSPEPTIDASE, PUTATIVE-RELATED"/>
    <property type="match status" value="1"/>
</dbReference>
<dbReference type="InterPro" id="IPR036116">
    <property type="entry name" value="FN3_sf"/>
</dbReference>
<feature type="compositionally biased region" description="Polar residues" evidence="14">
    <location>
        <begin position="935"/>
        <end position="950"/>
    </location>
</feature>
<evidence type="ECO:0000256" key="6">
    <source>
        <dbReference type="ARBA" id="ARBA00022679"/>
    </source>
</evidence>
<evidence type="ECO:0000256" key="4">
    <source>
        <dbReference type="ARBA" id="ARBA00022670"/>
    </source>
</evidence>
<dbReference type="Pfam" id="PF00912">
    <property type="entry name" value="Transgly"/>
    <property type="match status" value="1"/>
</dbReference>
<accession>A0A7C8L0V8</accession>
<evidence type="ECO:0000256" key="5">
    <source>
        <dbReference type="ARBA" id="ARBA00022676"/>
    </source>
</evidence>
<dbReference type="PROSITE" id="PS50853">
    <property type="entry name" value="FN3"/>
    <property type="match status" value="2"/>
</dbReference>
<keyword evidence="6" id="KW-0808">Transferase</keyword>
<keyword evidence="4" id="KW-0645">Protease</keyword>
<dbReference type="RefSeq" id="WP_153401837.1">
    <property type="nucleotide sequence ID" value="NZ_ML762425.1"/>
</dbReference>
<comment type="catalytic activity">
    <reaction evidence="12">
        <text>Preferential cleavage: (Ac)2-L-Lys-D-Ala-|-D-Ala. Also transpeptidation of peptidyl-alanyl moieties that are N-acyl substituents of D-alanine.</text>
        <dbReference type="EC" id="3.4.16.4"/>
    </reaction>
</comment>
<dbReference type="Pfam" id="PF00041">
    <property type="entry name" value="fn3"/>
    <property type="match status" value="2"/>
</dbReference>
<feature type="domain" description="Fibronectin type-III" evidence="16">
    <location>
        <begin position="686"/>
        <end position="774"/>
    </location>
</feature>
<dbReference type="InterPro" id="IPR003961">
    <property type="entry name" value="FN3_dom"/>
</dbReference>
<dbReference type="CDD" id="cd00063">
    <property type="entry name" value="FN3"/>
    <property type="match status" value="2"/>
</dbReference>
<evidence type="ECO:0000256" key="7">
    <source>
        <dbReference type="ARBA" id="ARBA00022801"/>
    </source>
</evidence>
<feature type="compositionally biased region" description="Basic residues" evidence="14">
    <location>
        <begin position="9"/>
        <end position="22"/>
    </location>
</feature>
<dbReference type="GO" id="GO:0009252">
    <property type="term" value="P:peptidoglycan biosynthetic process"/>
    <property type="evidence" value="ECO:0007669"/>
    <property type="project" value="UniProtKB-KW"/>
</dbReference>
<evidence type="ECO:0000313" key="17">
    <source>
        <dbReference type="EMBL" id="KAB8138449.1"/>
    </source>
</evidence>
<evidence type="ECO:0000256" key="13">
    <source>
        <dbReference type="ARBA" id="ARBA00049902"/>
    </source>
</evidence>
<dbReference type="GO" id="GO:0008360">
    <property type="term" value="P:regulation of cell shape"/>
    <property type="evidence" value="ECO:0007669"/>
    <property type="project" value="UniProtKB-KW"/>
</dbReference>
<keyword evidence="3" id="KW-0121">Carboxypeptidase</keyword>
<evidence type="ECO:0000259" key="16">
    <source>
        <dbReference type="PROSITE" id="PS50853"/>
    </source>
</evidence>
<organism evidence="17 18">
    <name type="scientific">Gracilibacillus oryzae</name>
    <dbReference type="NCBI Taxonomy" id="1672701"/>
    <lineage>
        <taxon>Bacteria</taxon>
        <taxon>Bacillati</taxon>
        <taxon>Bacillota</taxon>
        <taxon>Bacilli</taxon>
        <taxon>Bacillales</taxon>
        <taxon>Bacillaceae</taxon>
        <taxon>Gracilibacillus</taxon>
    </lineage>
</organism>
<dbReference type="InterPro" id="IPR023346">
    <property type="entry name" value="Lysozyme-like_dom_sf"/>
</dbReference>
<dbReference type="SUPFAM" id="SSF49265">
    <property type="entry name" value="Fibronectin type III"/>
    <property type="match status" value="1"/>
</dbReference>
<keyword evidence="15" id="KW-1133">Transmembrane helix</keyword>
<keyword evidence="10" id="KW-0511">Multifunctional enzyme</keyword>
<evidence type="ECO:0000256" key="9">
    <source>
        <dbReference type="ARBA" id="ARBA00022984"/>
    </source>
</evidence>
<evidence type="ECO:0000256" key="10">
    <source>
        <dbReference type="ARBA" id="ARBA00023268"/>
    </source>
</evidence>
<dbReference type="GO" id="GO:0009002">
    <property type="term" value="F:serine-type D-Ala-D-Ala carboxypeptidase activity"/>
    <property type="evidence" value="ECO:0007669"/>
    <property type="project" value="UniProtKB-EC"/>
</dbReference>
<dbReference type="NCBIfam" id="TIGR02074">
    <property type="entry name" value="PBP_1a_fam"/>
    <property type="match status" value="1"/>
</dbReference>
<proteinExistence type="inferred from homology"/>
<protein>
    <submittedName>
        <fullName evidence="17">PBP1A family penicillin-binding protein</fullName>
    </submittedName>
</protein>
<dbReference type="OrthoDB" id="9766909at2"/>
<keyword evidence="11" id="KW-0961">Cell wall biogenesis/degradation</keyword>
<dbReference type="Gene3D" id="1.10.3810.10">
    <property type="entry name" value="Biosynthetic peptidoglycan transglycosylase-like"/>
    <property type="match status" value="1"/>
</dbReference>
<evidence type="ECO:0000256" key="2">
    <source>
        <dbReference type="ARBA" id="ARBA00007739"/>
    </source>
</evidence>
<dbReference type="AlphaFoldDB" id="A0A7C8L0V8"/>
<dbReference type="InterPro" id="IPR013783">
    <property type="entry name" value="Ig-like_fold"/>
</dbReference>
<evidence type="ECO:0000256" key="11">
    <source>
        <dbReference type="ARBA" id="ARBA00023316"/>
    </source>
</evidence>
<keyword evidence="8" id="KW-0133">Cell shape</keyword>
<dbReference type="Gene3D" id="3.40.710.10">
    <property type="entry name" value="DD-peptidase/beta-lactamase superfamily"/>
    <property type="match status" value="1"/>
</dbReference>
<dbReference type="InterPro" id="IPR001460">
    <property type="entry name" value="PCN-bd_Tpept"/>
</dbReference>
<dbReference type="InterPro" id="IPR050396">
    <property type="entry name" value="Glycosyltr_51/Transpeptidase"/>
</dbReference>
<comment type="similarity">
    <text evidence="1">In the C-terminal section; belongs to the transpeptidase family.</text>
</comment>
<dbReference type="GO" id="GO:0008955">
    <property type="term" value="F:peptidoglycan glycosyltransferase activity"/>
    <property type="evidence" value="ECO:0007669"/>
    <property type="project" value="UniProtKB-EC"/>
</dbReference>
<feature type="transmembrane region" description="Helical" evidence="15">
    <location>
        <begin position="31"/>
        <end position="55"/>
    </location>
</feature>
<dbReference type="SUPFAM" id="SSF56601">
    <property type="entry name" value="beta-lactamase/transpeptidase-like"/>
    <property type="match status" value="1"/>
</dbReference>
<gene>
    <name evidence="17" type="ORF">F9U64_04685</name>
</gene>
<dbReference type="SMART" id="SM00060">
    <property type="entry name" value="FN3"/>
    <property type="match status" value="2"/>
</dbReference>
<dbReference type="GO" id="GO:0006508">
    <property type="term" value="P:proteolysis"/>
    <property type="evidence" value="ECO:0007669"/>
    <property type="project" value="UniProtKB-KW"/>
</dbReference>
<feature type="domain" description="Fibronectin type-III" evidence="16">
    <location>
        <begin position="779"/>
        <end position="868"/>
    </location>
</feature>
<dbReference type="Proteomes" id="UP000480246">
    <property type="component" value="Unassembled WGS sequence"/>
</dbReference>
<comment type="caution">
    <text evidence="17">The sequence shown here is derived from an EMBL/GenBank/DDBJ whole genome shotgun (WGS) entry which is preliminary data.</text>
</comment>
<dbReference type="PANTHER" id="PTHR32282:SF29">
    <property type="entry name" value="PENICILLIN-BINDING PROTEIN 1A"/>
    <property type="match status" value="1"/>
</dbReference>
<dbReference type="InterPro" id="IPR036950">
    <property type="entry name" value="PBP_transglycosylase"/>
</dbReference>
<sequence length="950" mass="104489">MAENSQTRMARRKQNQKQPKDKKKSSLWKQLIKIIIIGILCIGVGVAGLFGFYVMTAPDLDSSQLSAPASTKLYDINGEIFADLGTEKRSTVEYSEIPKVLEDAILATEDVRFKSHMGIDFKRIGAAIIANFRDGFGSQGASTITQQVVKGSFLSNDKQLRRKVQEQWLALQLERKYSKEEIFEMYVNKIYYGAGAYGVATAAEVYFGKTDLNDLTLAEAAILAGLPQRPSAYDPFVNPDLTKERMNTVLNLMVQHNKISEAEADEVRDTDVAALLVESKKQYVKYEGFIQQVRKEVEQKTGADIYKDSLQVYTTLDPGAQEYTELLLSDQENNPIDYSADPDIQVGITLLDTQTGAIRAIGGGRNRESDGWNFAIDGDGRQGGSSMKPIVAYGPAIEHLNWSTYHQLNDDKPFPVAGTDGVIRNWNRAYQGWMSARYALQQSLNVPAVKTLEEVGYSNAKAFSEGLGIEFANDEISIRDAIGGTNTGVLPLEMAGAYAAFGNKGIYHEPYSVTKVEYPDGRTEELTSQPVEAMADYTAYMITDMLKSVVQEGTGTNANINGLPIAGKTGTTNLEDQDGSPDSWFTGYTTNYTISIWSGFSKDRKPINNTQLPLHIFRELMQHVSSGVETADFQQPSSVVEVEVEKGSNPAKRPSEYTPSSEIVTELFVKGHEPSNVSERFDQLDPVTNLTAEYNEEEEKIFVEWDYEESENISYDVSVIPEGSSGNVTETESTSLEISNIEKGISYTIEVTAKNDSSTSEPASVSVEIPGGEETNLPPVQQLQQTFDPANRSSLVTWAYDQNGPIEFNISLSEAGNVIDEFTTNQTSLNLTQLQLGRIYTVTVTPVSRNEDGESGPSSSIQISTQGQGNESEDQSNENENNNNEDQPNGNGNNNDEQPNGNGNNGNEQPEGNGNGNGSNQQQNQEEQEQQQNNTDADSQTSGTNNNEED</sequence>
<dbReference type="InterPro" id="IPR001264">
    <property type="entry name" value="Glyco_trans_51"/>
</dbReference>
<evidence type="ECO:0000256" key="14">
    <source>
        <dbReference type="SAM" id="MobiDB-lite"/>
    </source>
</evidence>
<feature type="region of interest" description="Disordered" evidence="14">
    <location>
        <begin position="848"/>
        <end position="950"/>
    </location>
</feature>
<dbReference type="Gene3D" id="2.60.40.10">
    <property type="entry name" value="Immunoglobulins"/>
    <property type="match status" value="2"/>
</dbReference>